<keyword evidence="4" id="KW-1003">Cell membrane</keyword>
<dbReference type="PROSITE" id="PS00211">
    <property type="entry name" value="ABC_TRANSPORTER_1"/>
    <property type="match status" value="1"/>
</dbReference>
<dbReference type="PROSITE" id="PS50893">
    <property type="entry name" value="ABC_TRANSPORTER_2"/>
    <property type="match status" value="1"/>
</dbReference>
<dbReference type="Proteomes" id="UP001596143">
    <property type="component" value="Unassembled WGS sequence"/>
</dbReference>
<evidence type="ECO:0000313" key="10">
    <source>
        <dbReference type="EMBL" id="MFC5628658.1"/>
    </source>
</evidence>
<name>A0ABW0U6S2_9BACI</name>
<evidence type="ECO:0000256" key="8">
    <source>
        <dbReference type="ARBA" id="ARBA00023136"/>
    </source>
</evidence>
<dbReference type="InterPro" id="IPR017871">
    <property type="entry name" value="ABC_transporter-like_CS"/>
</dbReference>
<feature type="domain" description="ABC transporter" evidence="9">
    <location>
        <begin position="3"/>
        <end position="235"/>
    </location>
</feature>
<dbReference type="PANTHER" id="PTHR43553:SF24">
    <property type="entry name" value="ENERGY-COUPLING FACTOR TRANSPORTER ATP-BINDING PROTEIN ECFA1"/>
    <property type="match status" value="1"/>
</dbReference>
<proteinExistence type="inferred from homology"/>
<dbReference type="InterPro" id="IPR003593">
    <property type="entry name" value="AAA+_ATPase"/>
</dbReference>
<dbReference type="Pfam" id="PF00005">
    <property type="entry name" value="ABC_tran"/>
    <property type="match status" value="1"/>
</dbReference>
<keyword evidence="7" id="KW-1278">Translocase</keyword>
<evidence type="ECO:0000313" key="11">
    <source>
        <dbReference type="Proteomes" id="UP001596143"/>
    </source>
</evidence>
<gene>
    <name evidence="10" type="ORF">ACFPTR_07075</name>
</gene>
<evidence type="ECO:0000256" key="3">
    <source>
        <dbReference type="ARBA" id="ARBA00022448"/>
    </source>
</evidence>
<comment type="similarity">
    <text evidence="2">Belongs to the ABC transporter superfamily.</text>
</comment>
<evidence type="ECO:0000259" key="9">
    <source>
        <dbReference type="PROSITE" id="PS50893"/>
    </source>
</evidence>
<keyword evidence="6 10" id="KW-0067">ATP-binding</keyword>
<comment type="caution">
    <text evidence="10">The sequence shown here is derived from an EMBL/GenBank/DDBJ whole genome shotgun (WGS) entry which is preliminary data.</text>
</comment>
<accession>A0ABW0U6S2</accession>
<evidence type="ECO:0000256" key="6">
    <source>
        <dbReference type="ARBA" id="ARBA00022840"/>
    </source>
</evidence>
<keyword evidence="11" id="KW-1185">Reference proteome</keyword>
<dbReference type="CDD" id="cd03225">
    <property type="entry name" value="ABC_cobalt_CbiO_domain1"/>
    <property type="match status" value="1"/>
</dbReference>
<sequence length="270" mass="30465">MNVSVNHLSFSYPDGTRALHKLTCQLTKNKVAILGSNGSGKSTLLQHLNGLYIPQSGTVEINGTRITKKNCMDIRKKVGLVFDHPDHQIFAPTVFDDIAFGPRNKGESEKDVARLVYEMMDWLNISHLQNKPPYHLSLGQKKKVAIAGVLAMEPEIILFDEPFSGLDPYSLDDFIEILNRLANLGQMVIITTHDVDLAYSWAEECLILQRGKALLQGDVHILENEKVMAEAKLRLPSLFSLFKETKYRPTNIQQAKTLLEQIVRKEPLMK</sequence>
<dbReference type="GO" id="GO:0005524">
    <property type="term" value="F:ATP binding"/>
    <property type="evidence" value="ECO:0007669"/>
    <property type="project" value="UniProtKB-KW"/>
</dbReference>
<dbReference type="Gene3D" id="3.40.50.300">
    <property type="entry name" value="P-loop containing nucleotide triphosphate hydrolases"/>
    <property type="match status" value="1"/>
</dbReference>
<protein>
    <submittedName>
        <fullName evidence="10">Energy-coupling factor ABC transporter ATP-binding protein</fullName>
    </submittedName>
</protein>
<dbReference type="EMBL" id="JBHSPF010000024">
    <property type="protein sequence ID" value="MFC5628658.1"/>
    <property type="molecule type" value="Genomic_DNA"/>
</dbReference>
<evidence type="ECO:0000256" key="5">
    <source>
        <dbReference type="ARBA" id="ARBA00022741"/>
    </source>
</evidence>
<organism evidence="10 11">
    <name type="scientific">Aliibacillus thermotolerans</name>
    <dbReference type="NCBI Taxonomy" id="1834418"/>
    <lineage>
        <taxon>Bacteria</taxon>
        <taxon>Bacillati</taxon>
        <taxon>Bacillota</taxon>
        <taxon>Bacilli</taxon>
        <taxon>Bacillales</taxon>
        <taxon>Bacillaceae</taxon>
        <taxon>Aliibacillus</taxon>
    </lineage>
</organism>
<reference evidence="11" key="1">
    <citation type="journal article" date="2019" name="Int. J. Syst. Evol. Microbiol.">
        <title>The Global Catalogue of Microorganisms (GCM) 10K type strain sequencing project: providing services to taxonomists for standard genome sequencing and annotation.</title>
        <authorList>
            <consortium name="The Broad Institute Genomics Platform"/>
            <consortium name="The Broad Institute Genome Sequencing Center for Infectious Disease"/>
            <person name="Wu L."/>
            <person name="Ma J."/>
        </authorList>
    </citation>
    <scope>NUCLEOTIDE SEQUENCE [LARGE SCALE GENOMIC DNA]</scope>
    <source>
        <strain evidence="11">CGMCC 1.15790</strain>
    </source>
</reference>
<dbReference type="InterPro" id="IPR027417">
    <property type="entry name" value="P-loop_NTPase"/>
</dbReference>
<evidence type="ECO:0000256" key="4">
    <source>
        <dbReference type="ARBA" id="ARBA00022475"/>
    </source>
</evidence>
<dbReference type="RefSeq" id="WP_270897712.1">
    <property type="nucleotide sequence ID" value="NZ_JBHSPF010000024.1"/>
</dbReference>
<keyword evidence="5" id="KW-0547">Nucleotide-binding</keyword>
<dbReference type="SMART" id="SM00382">
    <property type="entry name" value="AAA"/>
    <property type="match status" value="1"/>
</dbReference>
<dbReference type="InterPro" id="IPR015856">
    <property type="entry name" value="ABC_transpr_CbiO/EcfA_su"/>
</dbReference>
<keyword evidence="3" id="KW-0813">Transport</keyword>
<evidence type="ECO:0000256" key="1">
    <source>
        <dbReference type="ARBA" id="ARBA00004202"/>
    </source>
</evidence>
<keyword evidence="8" id="KW-0472">Membrane</keyword>
<dbReference type="InterPro" id="IPR050095">
    <property type="entry name" value="ECF_ABC_transporter_ATP-bd"/>
</dbReference>
<evidence type="ECO:0000256" key="7">
    <source>
        <dbReference type="ARBA" id="ARBA00022967"/>
    </source>
</evidence>
<dbReference type="PANTHER" id="PTHR43553">
    <property type="entry name" value="HEAVY METAL TRANSPORTER"/>
    <property type="match status" value="1"/>
</dbReference>
<comment type="subcellular location">
    <subcellularLocation>
        <location evidence="1">Cell membrane</location>
        <topology evidence="1">Peripheral membrane protein</topology>
    </subcellularLocation>
</comment>
<evidence type="ECO:0000256" key="2">
    <source>
        <dbReference type="ARBA" id="ARBA00005417"/>
    </source>
</evidence>
<dbReference type="SUPFAM" id="SSF52540">
    <property type="entry name" value="P-loop containing nucleoside triphosphate hydrolases"/>
    <property type="match status" value="1"/>
</dbReference>
<dbReference type="InterPro" id="IPR003439">
    <property type="entry name" value="ABC_transporter-like_ATP-bd"/>
</dbReference>